<evidence type="ECO:0000256" key="3">
    <source>
        <dbReference type="ARBA" id="ARBA00022617"/>
    </source>
</evidence>
<comment type="similarity">
    <text evidence="2">Belongs to the bacterial PQQ dehydrogenase family.</text>
</comment>
<evidence type="ECO:0000259" key="9">
    <source>
        <dbReference type="PROSITE" id="PS51007"/>
    </source>
</evidence>
<dbReference type="SUPFAM" id="SSF50998">
    <property type="entry name" value="Quinoprotein alcohol dehydrogenase-like"/>
    <property type="match status" value="1"/>
</dbReference>
<dbReference type="InterPro" id="IPR018391">
    <property type="entry name" value="PQQ_b-propeller_rpt"/>
</dbReference>
<name>A0ABU1QXY3_9BACT</name>
<comment type="cofactor">
    <cofactor evidence="1">
        <name>pyrroloquinoline quinone</name>
        <dbReference type="ChEBI" id="CHEBI:58442"/>
    </cofactor>
</comment>
<dbReference type="PANTHER" id="PTHR32303:SF4">
    <property type="entry name" value="QUINOPROTEIN GLUCOSE DEHYDROGENASE"/>
    <property type="match status" value="1"/>
</dbReference>
<reference evidence="10 11" key="1">
    <citation type="submission" date="2023-07" db="EMBL/GenBank/DDBJ databases">
        <title>Sorghum-associated microbial communities from plants grown in Nebraska, USA.</title>
        <authorList>
            <person name="Schachtman D."/>
        </authorList>
    </citation>
    <scope>NUCLEOTIDE SEQUENCE [LARGE SCALE GENOMIC DNA]</scope>
    <source>
        <strain evidence="10 11">BE57</strain>
    </source>
</reference>
<proteinExistence type="inferred from homology"/>
<dbReference type="CDD" id="cd10280">
    <property type="entry name" value="PQQ_mGDH"/>
    <property type="match status" value="1"/>
</dbReference>
<dbReference type="EC" id="1.1.5.2" evidence="10"/>
<dbReference type="InterPro" id="IPR036909">
    <property type="entry name" value="Cyt_c-like_dom_sf"/>
</dbReference>
<keyword evidence="7 8" id="KW-0408">Iron</keyword>
<evidence type="ECO:0000256" key="5">
    <source>
        <dbReference type="ARBA" id="ARBA00022729"/>
    </source>
</evidence>
<dbReference type="Gene3D" id="1.10.760.10">
    <property type="entry name" value="Cytochrome c-like domain"/>
    <property type="match status" value="1"/>
</dbReference>
<dbReference type="InterPro" id="IPR017511">
    <property type="entry name" value="PQQ_mDH"/>
</dbReference>
<dbReference type="Pfam" id="PF01011">
    <property type="entry name" value="PQQ"/>
    <property type="match status" value="2"/>
</dbReference>
<dbReference type="InterPro" id="IPR011047">
    <property type="entry name" value="Quinoprotein_ADH-like_sf"/>
</dbReference>
<keyword evidence="5" id="KW-0732">Signal</keyword>
<organism evidence="10 11">
    <name type="scientific">Dyadobacter fermentans</name>
    <dbReference type="NCBI Taxonomy" id="94254"/>
    <lineage>
        <taxon>Bacteria</taxon>
        <taxon>Pseudomonadati</taxon>
        <taxon>Bacteroidota</taxon>
        <taxon>Cytophagia</taxon>
        <taxon>Cytophagales</taxon>
        <taxon>Spirosomataceae</taxon>
        <taxon>Dyadobacter</taxon>
    </lineage>
</organism>
<evidence type="ECO:0000256" key="7">
    <source>
        <dbReference type="ARBA" id="ARBA00023004"/>
    </source>
</evidence>
<keyword evidence="3 8" id="KW-0349">Heme</keyword>
<sequence length="756" mass="82712">MTIRFPLISVLFATAILCSLSTPDQHGRFPEGRFPEDGKDADWPVYGGNNAGNRYSSLTQINKDNVKDLQPAWTYDTGENNKPGERGMDIQCQPIVIDGVMYGTTPKLKVFAIEAATGKELWKFDPFEGKRPRFHPMRGVVYWSEGNDQRILFTAGASLFALNAQTGKLVESFGKNGEVDFHDGLGDAATYGYDPYQFNIRNTTPGVIFKNLLISGSSVSEGGDALPGHIRAFDVRTGKVAWVFRTIPLPGEYGYETWSKDSYKKLGGANCWAGMVIDEKRGMVFLGTGSPSVDFYGGARKGSNLFANCVIALNAATGKRIWHFQTVHHDLWDRDIPCPPNLIRVKRNGRMLDAVAQATKDGYVFLFDRDTGKPLFPVKEVPVPNAKPLSGDQPWPTQPVPVKPAPFANQTLTEADITTRTPEAHAYVLDRFGISNKGPKNQPPDLSGGLLYGIGGGAEWGGTAADPDGIVYVNGNNMLWWLKMRDARDAQRGEKSQVLSRGQVLFNTNCAVCHATDSQTATASATTQAYPVLKDIGQRMNREQIGALLETGRGRMPSFQHISKEDRTAILDFLLKTEPKPAANDIHAQTATAGSKSNAHFPYQPPYVNNGNVQFRDQDNYPAIKPPWGTLNAINMNTGEYLWRVTLGEYPELTKQGIPPTGTENHGGPLVTAGGLLFIAATYDEKLRAFDAKTGKVVWEYQLPAGGFATPVTYMVDGKQYIAIAAGGTRYGLKPGGNYIAFALPQRSFPVPVPVD</sequence>
<keyword evidence="6 10" id="KW-0560">Oxidoreductase</keyword>
<evidence type="ECO:0000256" key="2">
    <source>
        <dbReference type="ARBA" id="ARBA00008156"/>
    </source>
</evidence>
<dbReference type="Pfam" id="PF13442">
    <property type="entry name" value="Cytochrome_CBB3"/>
    <property type="match status" value="1"/>
</dbReference>
<feature type="domain" description="Cytochrome c" evidence="9">
    <location>
        <begin position="497"/>
        <end position="578"/>
    </location>
</feature>
<dbReference type="PROSITE" id="PS51007">
    <property type="entry name" value="CYTC"/>
    <property type="match status" value="1"/>
</dbReference>
<evidence type="ECO:0000256" key="4">
    <source>
        <dbReference type="ARBA" id="ARBA00022723"/>
    </source>
</evidence>
<keyword evidence="4 8" id="KW-0479">Metal-binding</keyword>
<keyword evidence="11" id="KW-1185">Reference proteome</keyword>
<dbReference type="SUPFAM" id="SSF46626">
    <property type="entry name" value="Cytochrome c"/>
    <property type="match status" value="1"/>
</dbReference>
<dbReference type="EMBL" id="JAVDTI010000002">
    <property type="protein sequence ID" value="MDR6805862.1"/>
    <property type="molecule type" value="Genomic_DNA"/>
</dbReference>
<gene>
    <name evidence="10" type="ORF">J2W84_002908</name>
</gene>
<evidence type="ECO:0000256" key="1">
    <source>
        <dbReference type="ARBA" id="ARBA00001931"/>
    </source>
</evidence>
<comment type="caution">
    <text evidence="10">The sequence shown here is derived from an EMBL/GenBank/DDBJ whole genome shotgun (WGS) entry which is preliminary data.</text>
</comment>
<dbReference type="InterPro" id="IPR009056">
    <property type="entry name" value="Cyt_c-like_dom"/>
</dbReference>
<dbReference type="GO" id="GO:0008876">
    <property type="term" value="F:quinoprotein glucose dehydrogenase activity"/>
    <property type="evidence" value="ECO:0007669"/>
    <property type="project" value="UniProtKB-EC"/>
</dbReference>
<dbReference type="RefSeq" id="WP_309984102.1">
    <property type="nucleotide sequence ID" value="NZ_JAVDTI010000002.1"/>
</dbReference>
<dbReference type="Gene3D" id="2.140.10.10">
    <property type="entry name" value="Quinoprotein alcohol dehydrogenase-like superfamily"/>
    <property type="match status" value="2"/>
</dbReference>
<evidence type="ECO:0000256" key="8">
    <source>
        <dbReference type="PROSITE-ProRule" id="PRU00433"/>
    </source>
</evidence>
<dbReference type="SMART" id="SM00564">
    <property type="entry name" value="PQQ"/>
    <property type="match status" value="6"/>
</dbReference>
<dbReference type="PANTHER" id="PTHR32303">
    <property type="entry name" value="QUINOPROTEIN ALCOHOL DEHYDROGENASE (CYTOCHROME C)"/>
    <property type="match status" value="1"/>
</dbReference>
<protein>
    <submittedName>
        <fullName evidence="10">Quinoprotein glucose dehydrogenase</fullName>
        <ecNumber evidence="10">1.1.5.2</ecNumber>
    </submittedName>
</protein>
<evidence type="ECO:0000313" key="10">
    <source>
        <dbReference type="EMBL" id="MDR6805862.1"/>
    </source>
</evidence>
<evidence type="ECO:0000313" key="11">
    <source>
        <dbReference type="Proteomes" id="UP001264980"/>
    </source>
</evidence>
<dbReference type="InterPro" id="IPR002372">
    <property type="entry name" value="PQQ_rpt_dom"/>
</dbReference>
<accession>A0ABU1QXY3</accession>
<dbReference type="Proteomes" id="UP001264980">
    <property type="component" value="Unassembled WGS sequence"/>
</dbReference>
<evidence type="ECO:0000256" key="6">
    <source>
        <dbReference type="ARBA" id="ARBA00023002"/>
    </source>
</evidence>